<proteinExistence type="predicted"/>
<dbReference type="KEGG" id="toc:Toce_1648"/>
<dbReference type="Gene3D" id="3.30.1310.20">
    <property type="entry name" value="PRTase-like"/>
    <property type="match status" value="1"/>
</dbReference>
<protein>
    <submittedName>
        <fullName evidence="2">Phosphoribosyltransferase</fullName>
    </submittedName>
</protein>
<dbReference type="SUPFAM" id="SSF53271">
    <property type="entry name" value="PRTase-like"/>
    <property type="match status" value="1"/>
</dbReference>
<dbReference type="Pfam" id="PF00156">
    <property type="entry name" value="Pribosyltran"/>
    <property type="match status" value="1"/>
</dbReference>
<keyword evidence="2" id="KW-0328">Glycosyltransferase</keyword>
<evidence type="ECO:0000313" key="3">
    <source>
        <dbReference type="Proteomes" id="UP000000272"/>
    </source>
</evidence>
<keyword evidence="3" id="KW-1185">Reference proteome</keyword>
<gene>
    <name evidence="2" type="ordered locus">Toce_1648</name>
</gene>
<dbReference type="EMBL" id="CP002131">
    <property type="protein sequence ID" value="ADL08385.1"/>
    <property type="molecule type" value="Genomic_DNA"/>
</dbReference>
<dbReference type="CDD" id="cd06223">
    <property type="entry name" value="PRTases_typeI"/>
    <property type="match status" value="1"/>
</dbReference>
<dbReference type="InterPro" id="IPR029057">
    <property type="entry name" value="PRTase-like"/>
</dbReference>
<dbReference type="OrthoDB" id="9810066at2"/>
<feature type="domain" description="Phosphoribosyltransferase" evidence="1">
    <location>
        <begin position="8"/>
        <end position="178"/>
    </location>
</feature>
<sequence length="213" mass="23854">MFKDRIDAGKRLSRILEKYKNTANAVVFAIPRGGVVVARVVCDYLNLPMDIVVARKIGAPFNEELAIGAVVPGGRVLLNEDAVAILRVSEDYIEKQRLRKIEEIRRRLEMYRGSDAYANLEGKTAIIVDDGIATGYTVKAAVEFVRGLNAGRIIVAAPVIAPDTLRELQDLVDEVVYIYSEEPFYAVGQFYSDFREVQDDEVLVMLKNKRKGE</sequence>
<dbReference type="RefSeq" id="WP_013276408.1">
    <property type="nucleotide sequence ID" value="NC_014377.1"/>
</dbReference>
<dbReference type="eggNOG" id="COG1926">
    <property type="taxonomic scope" value="Bacteria"/>
</dbReference>
<keyword evidence="2" id="KW-0808">Transferase</keyword>
<organism evidence="2 3">
    <name type="scientific">Thermosediminibacter oceani (strain ATCC BAA-1034 / DSM 16646 / JW/IW-1228P)</name>
    <dbReference type="NCBI Taxonomy" id="555079"/>
    <lineage>
        <taxon>Bacteria</taxon>
        <taxon>Bacillati</taxon>
        <taxon>Bacillota</taxon>
        <taxon>Clostridia</taxon>
        <taxon>Thermosediminibacterales</taxon>
        <taxon>Thermosediminibacteraceae</taxon>
        <taxon>Thermosediminibacter</taxon>
    </lineage>
</organism>
<dbReference type="Gene3D" id="3.40.50.2020">
    <property type="match status" value="1"/>
</dbReference>
<dbReference type="AlphaFoldDB" id="D9RYG1"/>
<name>D9RYG1_THEOJ</name>
<evidence type="ECO:0000259" key="1">
    <source>
        <dbReference type="Pfam" id="PF00156"/>
    </source>
</evidence>
<accession>D9RYG1</accession>
<dbReference type="GO" id="GO:0016757">
    <property type="term" value="F:glycosyltransferase activity"/>
    <property type="evidence" value="ECO:0007669"/>
    <property type="project" value="UniProtKB-KW"/>
</dbReference>
<reference evidence="2 3" key="1">
    <citation type="journal article" date="2010" name="Stand. Genomic Sci.">
        <title>Complete genome sequence of Thermosediminibacter oceani type strain (JW/IW-1228P).</title>
        <authorList>
            <person name="Pitluck S."/>
            <person name="Yasawong M."/>
            <person name="Munk C."/>
            <person name="Nolan M."/>
            <person name="Lapidus A."/>
            <person name="Lucas S."/>
            <person name="Glavina Del Rio T."/>
            <person name="Tice H."/>
            <person name="Cheng J.F."/>
            <person name="Bruce D."/>
            <person name="Detter C."/>
            <person name="Tapia R."/>
            <person name="Han C."/>
            <person name="Goodwin L."/>
            <person name="Liolios K."/>
            <person name="Ivanova N."/>
            <person name="Mavromatis K."/>
            <person name="Mikhailova N."/>
            <person name="Pati A."/>
            <person name="Chen A."/>
            <person name="Palaniappan K."/>
            <person name="Land M."/>
            <person name="Hauser L."/>
            <person name="Chang Y.J."/>
            <person name="Jeffries C.D."/>
            <person name="Rohde M."/>
            <person name="Spring S."/>
            <person name="Sikorski J."/>
            <person name="Goker M."/>
            <person name="Woyke T."/>
            <person name="Bristow J."/>
            <person name="Eisen J.A."/>
            <person name="Markowitz V."/>
            <person name="Hugenholtz P."/>
            <person name="Kyrpides N.C."/>
            <person name="Klenk H.P."/>
        </authorList>
    </citation>
    <scope>NUCLEOTIDE SEQUENCE [LARGE SCALE GENOMIC DNA]</scope>
    <source>
        <strain evidence="3">ATCC BAA-1034 / DSM 16646 / JW/IW-1228P</strain>
    </source>
</reference>
<evidence type="ECO:0000313" key="2">
    <source>
        <dbReference type="EMBL" id="ADL08385.1"/>
    </source>
</evidence>
<dbReference type="InterPro" id="IPR000836">
    <property type="entry name" value="PRTase_dom"/>
</dbReference>
<dbReference type="HOGENOM" id="CLU_083583_0_0_9"/>
<dbReference type="Proteomes" id="UP000000272">
    <property type="component" value="Chromosome"/>
</dbReference>
<dbReference type="STRING" id="555079.Toce_1648"/>